<evidence type="ECO:0000256" key="2">
    <source>
        <dbReference type="SAM" id="MobiDB-lite"/>
    </source>
</evidence>
<keyword evidence="5" id="KW-1185">Reference proteome</keyword>
<dbReference type="AlphaFoldDB" id="A0A4Z1P095"/>
<dbReference type="PANTHER" id="PTHR39468">
    <property type="entry name" value="CHROMOSOME 7, WHOLE GENOME SHOTGUN SEQUENCE"/>
    <property type="match status" value="1"/>
</dbReference>
<dbReference type="EMBL" id="SNSC02000008">
    <property type="protein sequence ID" value="TID21993.1"/>
    <property type="molecule type" value="Genomic_DNA"/>
</dbReference>
<comment type="caution">
    <text evidence="4">The sequence shown here is derived from an EMBL/GenBank/DDBJ whole genome shotgun (WGS) entry which is preliminary data.</text>
</comment>
<evidence type="ECO:0000259" key="3">
    <source>
        <dbReference type="Pfam" id="PF19189"/>
    </source>
</evidence>
<evidence type="ECO:0000256" key="1">
    <source>
        <dbReference type="SAM" id="Coils"/>
    </source>
</evidence>
<reference evidence="4 5" key="1">
    <citation type="submission" date="2019-04" db="EMBL/GenBank/DDBJ databases">
        <title>High contiguity whole genome sequence and gene annotation resource for two Venturia nashicola isolates.</title>
        <authorList>
            <person name="Prokchorchik M."/>
            <person name="Won K."/>
            <person name="Lee Y."/>
            <person name="Choi E.D."/>
            <person name="Segonzac C."/>
            <person name="Sohn K.H."/>
        </authorList>
    </citation>
    <scope>NUCLEOTIDE SEQUENCE [LARGE SCALE GENOMIC DNA]</scope>
    <source>
        <strain evidence="4 5">PRI2</strain>
    </source>
</reference>
<feature type="compositionally biased region" description="Polar residues" evidence="2">
    <location>
        <begin position="100"/>
        <end position="115"/>
    </location>
</feature>
<feature type="coiled-coil region" evidence="1">
    <location>
        <begin position="452"/>
        <end position="491"/>
    </location>
</feature>
<protein>
    <recommendedName>
        <fullName evidence="3">Mtf2-like C-terminal domain-containing protein</fullName>
    </recommendedName>
</protein>
<proteinExistence type="predicted"/>
<sequence>MRAAGLCKSWRRPLPIPLHGSFAPFLFQTRTILGHPKLKHDLPAVVRRRASYAASRLVNYGIGVMKELNVEPLPPVPSDLQNRREKKETPKPAESKDGASKTTSKRTPGSTSKTSAKPRKRIKEPDGVPFEGTNIDEPGRPYKSTITRGEKEAFARLFNMVLTRSGGFKRKDPRKGSITRSVVSASIQDEDFPEHFPGPLKRMAAEASRKVQEKEEEARLARELETQSVHKIAREKAEAERLASDPLYQQQLAQKDRIEALLAAANTDVELWNVLETELFSPIQLLDLDKKTADFRLMARNRAKKSTETINLFREDHVAIITYVYPVVLKTALDHLIKRFPASTIPFSILPRIKRIGRTSYILGASTSLYNDIINLTYKTYAGFHRINELLQAFDPAGLEFDERTLKILEGIERTGRRALQGREGVNMKLFWTMGITGDGWREVVTWIPTVRERLEQEVLRVAEEKARVNAEMYEEEYQGLSNEQEVLRVAEENARVNADIDEEEYQGLSNEQAAA</sequence>
<organism evidence="4 5">
    <name type="scientific">Venturia nashicola</name>
    <dbReference type="NCBI Taxonomy" id="86259"/>
    <lineage>
        <taxon>Eukaryota</taxon>
        <taxon>Fungi</taxon>
        <taxon>Dikarya</taxon>
        <taxon>Ascomycota</taxon>
        <taxon>Pezizomycotina</taxon>
        <taxon>Dothideomycetes</taxon>
        <taxon>Pleosporomycetidae</taxon>
        <taxon>Venturiales</taxon>
        <taxon>Venturiaceae</taxon>
        <taxon>Venturia</taxon>
    </lineage>
</organism>
<dbReference type="GO" id="GO:0005739">
    <property type="term" value="C:mitochondrion"/>
    <property type="evidence" value="ECO:0007669"/>
    <property type="project" value="InterPro"/>
</dbReference>
<dbReference type="InterPro" id="IPR043837">
    <property type="entry name" value="Mtf2-like_C"/>
</dbReference>
<dbReference type="InterPro" id="IPR040009">
    <property type="entry name" value="Mtf2/C5D6.12-like"/>
</dbReference>
<dbReference type="PANTHER" id="PTHR39468:SF1">
    <property type="entry name" value="MTF2-LIKE C-TERMINAL DOMAIN-CONTAINING PROTEIN"/>
    <property type="match status" value="1"/>
</dbReference>
<dbReference type="Pfam" id="PF19189">
    <property type="entry name" value="Mtf2"/>
    <property type="match status" value="1"/>
</dbReference>
<name>A0A4Z1P095_9PEZI</name>
<dbReference type="STRING" id="86259.A0A4Z1P095"/>
<gene>
    <name evidence="4" type="ORF">E6O75_ATG10786</name>
</gene>
<dbReference type="Proteomes" id="UP000298493">
    <property type="component" value="Unassembled WGS sequence"/>
</dbReference>
<feature type="compositionally biased region" description="Basic and acidic residues" evidence="2">
    <location>
        <begin position="81"/>
        <end position="99"/>
    </location>
</feature>
<accession>A0A4Z1P095</accession>
<keyword evidence="1" id="KW-0175">Coiled coil</keyword>
<feature type="region of interest" description="Disordered" evidence="2">
    <location>
        <begin position="71"/>
        <end position="143"/>
    </location>
</feature>
<evidence type="ECO:0000313" key="4">
    <source>
        <dbReference type="EMBL" id="TID21993.1"/>
    </source>
</evidence>
<feature type="domain" description="Mtf2-like C-terminal" evidence="3">
    <location>
        <begin position="254"/>
        <end position="434"/>
    </location>
</feature>
<evidence type="ECO:0000313" key="5">
    <source>
        <dbReference type="Proteomes" id="UP000298493"/>
    </source>
</evidence>